<dbReference type="SUPFAM" id="SSF52096">
    <property type="entry name" value="ClpP/crotonase"/>
    <property type="match status" value="1"/>
</dbReference>
<dbReference type="InterPro" id="IPR001753">
    <property type="entry name" value="Enoyl-CoA_hydra/iso"/>
</dbReference>
<proteinExistence type="inferred from homology"/>
<dbReference type="Gene3D" id="3.90.226.10">
    <property type="entry name" value="2-enoyl-CoA Hydratase, Chain A, domain 1"/>
    <property type="match status" value="1"/>
</dbReference>
<comment type="caution">
    <text evidence="2">The sequence shown here is derived from an EMBL/GenBank/DDBJ whole genome shotgun (WGS) entry which is preliminary data.</text>
</comment>
<dbReference type="EMBL" id="JABBWE010000071">
    <property type="protein sequence ID" value="KAG1788124.1"/>
    <property type="molecule type" value="Genomic_DNA"/>
</dbReference>
<comment type="similarity">
    <text evidence="1">Belongs to the enoyl-CoA hydratase/isomerase family.</text>
</comment>
<dbReference type="Proteomes" id="UP000719766">
    <property type="component" value="Unassembled WGS sequence"/>
</dbReference>
<accession>A0A9P7AG66</accession>
<evidence type="ECO:0000256" key="1">
    <source>
        <dbReference type="ARBA" id="ARBA00005254"/>
    </source>
</evidence>
<dbReference type="PANTHER" id="PTHR43149">
    <property type="entry name" value="ENOYL-COA HYDRATASE"/>
    <property type="match status" value="1"/>
</dbReference>
<dbReference type="RefSeq" id="XP_041155401.1">
    <property type="nucleotide sequence ID" value="XM_041303969.1"/>
</dbReference>
<protein>
    <submittedName>
        <fullName evidence="2">Uncharacterized protein</fullName>
    </submittedName>
</protein>
<evidence type="ECO:0000313" key="3">
    <source>
        <dbReference type="Proteomes" id="UP000719766"/>
    </source>
</evidence>
<evidence type="ECO:0000313" key="2">
    <source>
        <dbReference type="EMBL" id="KAG1788124.1"/>
    </source>
</evidence>
<dbReference type="OrthoDB" id="14970at2759"/>
<reference evidence="2" key="1">
    <citation type="journal article" date="2020" name="New Phytol.">
        <title>Comparative genomics reveals dynamic genome evolution in host specialist ectomycorrhizal fungi.</title>
        <authorList>
            <person name="Lofgren L.A."/>
            <person name="Nguyen N.H."/>
            <person name="Vilgalys R."/>
            <person name="Ruytinx J."/>
            <person name="Liao H.L."/>
            <person name="Branco S."/>
            <person name="Kuo A."/>
            <person name="LaButti K."/>
            <person name="Lipzen A."/>
            <person name="Andreopoulos W."/>
            <person name="Pangilinan J."/>
            <person name="Riley R."/>
            <person name="Hundley H."/>
            <person name="Na H."/>
            <person name="Barry K."/>
            <person name="Grigoriev I.V."/>
            <person name="Stajich J.E."/>
            <person name="Kennedy P.G."/>
        </authorList>
    </citation>
    <scope>NUCLEOTIDE SEQUENCE</scope>
    <source>
        <strain evidence="2">S12</strain>
    </source>
</reference>
<organism evidence="2 3">
    <name type="scientific">Suillus plorans</name>
    <dbReference type="NCBI Taxonomy" id="116603"/>
    <lineage>
        <taxon>Eukaryota</taxon>
        <taxon>Fungi</taxon>
        <taxon>Dikarya</taxon>
        <taxon>Basidiomycota</taxon>
        <taxon>Agaricomycotina</taxon>
        <taxon>Agaricomycetes</taxon>
        <taxon>Agaricomycetidae</taxon>
        <taxon>Boletales</taxon>
        <taxon>Suillineae</taxon>
        <taxon>Suillaceae</taxon>
        <taxon>Suillus</taxon>
    </lineage>
</organism>
<dbReference type="GO" id="GO:0005739">
    <property type="term" value="C:mitochondrion"/>
    <property type="evidence" value="ECO:0007669"/>
    <property type="project" value="TreeGrafter"/>
</dbReference>
<sequence length="83" mass="8543">MGLAADDGTLAYLQKITGNRSLAHILAYTARAFSSDEAEKLGLVSKVVQGGKDGVVTVQLAKGIASKSPVVVTGTKRLQGSQV</sequence>
<dbReference type="InterPro" id="IPR029045">
    <property type="entry name" value="ClpP/crotonase-like_dom_sf"/>
</dbReference>
<gene>
    <name evidence="2" type="ORF">HD556DRAFT_1405340</name>
</gene>
<keyword evidence="3" id="KW-1185">Reference proteome</keyword>
<dbReference type="GO" id="GO:0051750">
    <property type="term" value="F:delta(3,5)-delta(2,4)-dienoyl-CoA isomerase activity"/>
    <property type="evidence" value="ECO:0007669"/>
    <property type="project" value="TreeGrafter"/>
</dbReference>
<dbReference type="AlphaFoldDB" id="A0A9P7AG66"/>
<dbReference type="PANTHER" id="PTHR43149:SF1">
    <property type="entry name" value="DELTA(3,5)-DELTA(2,4)-DIENOYL-COA ISOMERASE, MITOCHONDRIAL"/>
    <property type="match status" value="1"/>
</dbReference>
<dbReference type="InterPro" id="IPR045002">
    <property type="entry name" value="Ech1-like"/>
</dbReference>
<dbReference type="Pfam" id="PF00378">
    <property type="entry name" value="ECH_1"/>
    <property type="match status" value="1"/>
</dbReference>
<dbReference type="GeneID" id="64597733"/>
<name>A0A9P7AG66_9AGAM</name>